<keyword evidence="2" id="KW-0813">Transport</keyword>
<organism evidence="10 11">
    <name type="scientific">Psychromonas arctica</name>
    <dbReference type="NCBI Taxonomy" id="168275"/>
    <lineage>
        <taxon>Bacteria</taxon>
        <taxon>Pseudomonadati</taxon>
        <taxon>Pseudomonadota</taxon>
        <taxon>Gammaproteobacteria</taxon>
        <taxon>Alteromonadales</taxon>
        <taxon>Psychromonadaceae</taxon>
        <taxon>Psychromonas</taxon>
    </lineage>
</organism>
<evidence type="ECO:0000256" key="3">
    <source>
        <dbReference type="ARBA" id="ARBA00022475"/>
    </source>
</evidence>
<feature type="transmembrane region" description="Helical" evidence="8">
    <location>
        <begin position="267"/>
        <end position="285"/>
    </location>
</feature>
<feature type="transmembrane region" description="Helical" evidence="8">
    <location>
        <begin position="96"/>
        <end position="122"/>
    </location>
</feature>
<evidence type="ECO:0000313" key="11">
    <source>
        <dbReference type="Proteomes" id="UP001366060"/>
    </source>
</evidence>
<feature type="transmembrane region" description="Helical" evidence="8">
    <location>
        <begin position="158"/>
        <end position="178"/>
    </location>
</feature>
<protein>
    <submittedName>
        <fullName evidence="10">3-phenylpropionate MFS transporter</fullName>
    </submittedName>
</protein>
<keyword evidence="11" id="KW-1185">Reference proteome</keyword>
<dbReference type="PANTHER" id="PTHR23522">
    <property type="entry name" value="BLL5896 PROTEIN"/>
    <property type="match status" value="1"/>
</dbReference>
<dbReference type="Gene3D" id="1.20.1250.20">
    <property type="entry name" value="MFS general substrate transporter like domains"/>
    <property type="match status" value="2"/>
</dbReference>
<evidence type="ECO:0000256" key="8">
    <source>
        <dbReference type="SAM" id="Phobius"/>
    </source>
</evidence>
<feature type="transmembrane region" description="Helical" evidence="8">
    <location>
        <begin position="41"/>
        <end position="60"/>
    </location>
</feature>
<keyword evidence="3" id="KW-1003">Cell membrane</keyword>
<evidence type="ECO:0000256" key="5">
    <source>
        <dbReference type="ARBA" id="ARBA00022692"/>
    </source>
</evidence>
<dbReference type="Pfam" id="PF12832">
    <property type="entry name" value="MFS_1_like"/>
    <property type="match status" value="1"/>
</dbReference>
<dbReference type="RefSeq" id="WP_341629255.1">
    <property type="nucleotide sequence ID" value="NZ_JBAKBA010000063.1"/>
</dbReference>
<evidence type="ECO:0000256" key="1">
    <source>
        <dbReference type="ARBA" id="ARBA00004429"/>
    </source>
</evidence>
<dbReference type="NCBIfam" id="NF037955">
    <property type="entry name" value="mfs"/>
    <property type="match status" value="1"/>
</dbReference>
<dbReference type="PANTHER" id="PTHR23522:SF10">
    <property type="entry name" value="3-PHENYLPROPIONIC ACID TRANSPORTER-RELATED"/>
    <property type="match status" value="1"/>
</dbReference>
<evidence type="ECO:0000256" key="7">
    <source>
        <dbReference type="ARBA" id="ARBA00023136"/>
    </source>
</evidence>
<reference evidence="10 11" key="1">
    <citation type="submission" date="2024-02" db="EMBL/GenBank/DDBJ databases">
        <title>Bacteria isolated from the canopy kelp, Nereocystis luetkeana.</title>
        <authorList>
            <person name="Pfister C.A."/>
            <person name="Younker I.T."/>
            <person name="Light S.H."/>
        </authorList>
    </citation>
    <scope>NUCLEOTIDE SEQUENCE [LARGE SCALE GENOMIC DNA]</scope>
    <source>
        <strain evidence="10 11">TI.2.07</strain>
    </source>
</reference>
<keyword evidence="7 8" id="KW-0472">Membrane</keyword>
<evidence type="ECO:0000256" key="6">
    <source>
        <dbReference type="ARBA" id="ARBA00022989"/>
    </source>
</evidence>
<feature type="transmembrane region" description="Helical" evidence="8">
    <location>
        <begin position="329"/>
        <end position="352"/>
    </location>
</feature>
<evidence type="ECO:0000313" key="10">
    <source>
        <dbReference type="EMBL" id="MEL0660880.1"/>
    </source>
</evidence>
<feature type="transmembrane region" description="Helical" evidence="8">
    <location>
        <begin position="72"/>
        <end position="90"/>
    </location>
</feature>
<feature type="transmembrane region" description="Helical" evidence="8">
    <location>
        <begin position="237"/>
        <end position="255"/>
    </location>
</feature>
<proteinExistence type="predicted"/>
<gene>
    <name evidence="10" type="ORF">V6255_17240</name>
</gene>
<feature type="domain" description="Major facilitator superfamily associated" evidence="9">
    <location>
        <begin position="11"/>
        <end position="361"/>
    </location>
</feature>
<name>A0ABU9HGI1_9GAMM</name>
<dbReference type="InterPro" id="IPR036259">
    <property type="entry name" value="MFS_trans_sf"/>
</dbReference>
<dbReference type="NCBIfam" id="NF008346">
    <property type="entry name" value="PRK11128.1"/>
    <property type="match status" value="1"/>
</dbReference>
<comment type="subcellular location">
    <subcellularLocation>
        <location evidence="1">Cell inner membrane</location>
        <topology evidence="1">Multi-pass membrane protein</topology>
    </subcellularLocation>
</comment>
<evidence type="ECO:0000259" key="9">
    <source>
        <dbReference type="Pfam" id="PF12832"/>
    </source>
</evidence>
<dbReference type="InterPro" id="IPR024989">
    <property type="entry name" value="MFS_assoc_dom"/>
</dbReference>
<dbReference type="InterPro" id="IPR026032">
    <property type="entry name" value="HcaT-like"/>
</dbReference>
<feature type="transmembrane region" description="Helical" evidence="8">
    <location>
        <begin position="358"/>
        <end position="373"/>
    </location>
</feature>
<sequence length="379" mass="42866">MNIAAKSWITAYFVCFFFIWGIFLPFWSVWLASKGVSPEQIGTLFSLGLVLRFVSNIGLLPRLKTAKGPLKMVCYLTFSVLMCLLLLIYFQGWYALAAATLLLNFLLAPMVPLGDIIGTRLVKQIQINYGKVRLWGSVSFIVGSTFVGWTIGEFGHESILWLIIVAVFFNYCLSLIKLNPQLQEQAKPKQHHNSNLMSLIKQPKVIYFILVMGLIQGSHAAYYSFSALYWTSMGISEFNIALLWGLSVFAEVLLMRFNDKLFGSWSVKQMCLLALIAGLIRWGVLSQTTDMALLILVQTFHAFTFALAHLAAMRFIAIQEEHLMVGYQTLYSSVGLGLVMAVLTFISGWIYAPQESTIFIWMACIMLPVFFLLKKWKCD</sequence>
<evidence type="ECO:0000256" key="4">
    <source>
        <dbReference type="ARBA" id="ARBA00022519"/>
    </source>
</evidence>
<feature type="transmembrane region" description="Helical" evidence="8">
    <location>
        <begin position="7"/>
        <end position="29"/>
    </location>
</feature>
<feature type="transmembrane region" description="Helical" evidence="8">
    <location>
        <begin position="134"/>
        <end position="152"/>
    </location>
</feature>
<comment type="caution">
    <text evidence="10">The sequence shown here is derived from an EMBL/GenBank/DDBJ whole genome shotgun (WGS) entry which is preliminary data.</text>
</comment>
<dbReference type="SUPFAM" id="SSF103473">
    <property type="entry name" value="MFS general substrate transporter"/>
    <property type="match status" value="1"/>
</dbReference>
<keyword evidence="6 8" id="KW-1133">Transmembrane helix</keyword>
<dbReference type="PIRSF" id="PIRSF004925">
    <property type="entry name" value="HcaT"/>
    <property type="match status" value="1"/>
</dbReference>
<keyword evidence="4" id="KW-0997">Cell inner membrane</keyword>
<feature type="transmembrane region" description="Helical" evidence="8">
    <location>
        <begin position="205"/>
        <end position="225"/>
    </location>
</feature>
<feature type="transmembrane region" description="Helical" evidence="8">
    <location>
        <begin position="291"/>
        <end position="317"/>
    </location>
</feature>
<evidence type="ECO:0000256" key="2">
    <source>
        <dbReference type="ARBA" id="ARBA00022448"/>
    </source>
</evidence>
<accession>A0ABU9HGI1</accession>
<keyword evidence="5 8" id="KW-0812">Transmembrane</keyword>
<dbReference type="EMBL" id="JBAKBA010000063">
    <property type="protein sequence ID" value="MEL0660880.1"/>
    <property type="molecule type" value="Genomic_DNA"/>
</dbReference>
<dbReference type="Proteomes" id="UP001366060">
    <property type="component" value="Unassembled WGS sequence"/>
</dbReference>